<dbReference type="Pfam" id="PF08241">
    <property type="entry name" value="Methyltransf_11"/>
    <property type="match status" value="1"/>
</dbReference>
<keyword evidence="3" id="KW-1185">Reference proteome</keyword>
<keyword evidence="2" id="KW-0489">Methyltransferase</keyword>
<dbReference type="CDD" id="cd02440">
    <property type="entry name" value="AdoMet_MTases"/>
    <property type="match status" value="1"/>
</dbReference>
<dbReference type="RefSeq" id="WP_165922963.1">
    <property type="nucleotide sequence ID" value="NZ_BHVT01000037.1"/>
</dbReference>
<dbReference type="EMBL" id="SMCO01000008">
    <property type="protein sequence ID" value="TCV85834.1"/>
    <property type="molecule type" value="Genomic_DNA"/>
</dbReference>
<keyword evidence="2" id="KW-0808">Transferase</keyword>
<dbReference type="GO" id="GO:0032259">
    <property type="term" value="P:methylation"/>
    <property type="evidence" value="ECO:0007669"/>
    <property type="project" value="UniProtKB-KW"/>
</dbReference>
<gene>
    <name evidence="2" type="ORF">EDC63_10842</name>
</gene>
<evidence type="ECO:0000259" key="1">
    <source>
        <dbReference type="Pfam" id="PF08241"/>
    </source>
</evidence>
<dbReference type="Proteomes" id="UP000295367">
    <property type="component" value="Unassembled WGS sequence"/>
</dbReference>
<organism evidence="2 3">
    <name type="scientific">Sulfurirhabdus autotrophica</name>
    <dbReference type="NCBI Taxonomy" id="1706046"/>
    <lineage>
        <taxon>Bacteria</taxon>
        <taxon>Pseudomonadati</taxon>
        <taxon>Pseudomonadota</taxon>
        <taxon>Betaproteobacteria</taxon>
        <taxon>Nitrosomonadales</taxon>
        <taxon>Sulfuricellaceae</taxon>
        <taxon>Sulfurirhabdus</taxon>
    </lineage>
</organism>
<dbReference type="Gene3D" id="3.40.50.150">
    <property type="entry name" value="Vaccinia Virus protein VP39"/>
    <property type="match status" value="1"/>
</dbReference>
<feature type="domain" description="Methyltransferase type 11" evidence="1">
    <location>
        <begin position="44"/>
        <end position="134"/>
    </location>
</feature>
<evidence type="ECO:0000313" key="2">
    <source>
        <dbReference type="EMBL" id="TCV85834.1"/>
    </source>
</evidence>
<dbReference type="PANTHER" id="PTHR43591">
    <property type="entry name" value="METHYLTRANSFERASE"/>
    <property type="match status" value="1"/>
</dbReference>
<reference evidence="2 3" key="1">
    <citation type="submission" date="2019-03" db="EMBL/GenBank/DDBJ databases">
        <title>Genomic Encyclopedia of Type Strains, Phase IV (KMG-IV): sequencing the most valuable type-strain genomes for metagenomic binning, comparative biology and taxonomic classification.</title>
        <authorList>
            <person name="Goeker M."/>
        </authorList>
    </citation>
    <scope>NUCLEOTIDE SEQUENCE [LARGE SCALE GENOMIC DNA]</scope>
    <source>
        <strain evidence="2 3">DSM 100309</strain>
    </source>
</reference>
<sequence length="151" mass="16416">MNILALLCFSPASLFHKINALPWYQGVLRTWADSLGYKTCDSILEVGCATGQLTQYLAQCGAVVIGVDKSPKMLQKANAAHTDRAHFELASALDLPFEDNQFDYVIAASLINIISEPAIAMHEMTRVCKPDGKVSVLVPQTGMMDEDVASL</sequence>
<accession>A0A4R3Y5U5</accession>
<protein>
    <submittedName>
        <fullName evidence="2">Methyltransferase family protein</fullName>
    </submittedName>
</protein>
<dbReference type="InterPro" id="IPR029063">
    <property type="entry name" value="SAM-dependent_MTases_sf"/>
</dbReference>
<dbReference type="SUPFAM" id="SSF53335">
    <property type="entry name" value="S-adenosyl-L-methionine-dependent methyltransferases"/>
    <property type="match status" value="1"/>
</dbReference>
<evidence type="ECO:0000313" key="3">
    <source>
        <dbReference type="Proteomes" id="UP000295367"/>
    </source>
</evidence>
<dbReference type="AlphaFoldDB" id="A0A4R3Y5U5"/>
<proteinExistence type="predicted"/>
<comment type="caution">
    <text evidence="2">The sequence shown here is derived from an EMBL/GenBank/DDBJ whole genome shotgun (WGS) entry which is preliminary data.</text>
</comment>
<dbReference type="InterPro" id="IPR013216">
    <property type="entry name" value="Methyltransf_11"/>
</dbReference>
<name>A0A4R3Y5U5_9PROT</name>
<dbReference type="GO" id="GO:0008757">
    <property type="term" value="F:S-adenosylmethionine-dependent methyltransferase activity"/>
    <property type="evidence" value="ECO:0007669"/>
    <property type="project" value="InterPro"/>
</dbReference>